<dbReference type="Pfam" id="PF00612">
    <property type="entry name" value="IQ"/>
    <property type="match status" value="3"/>
</dbReference>
<dbReference type="SMART" id="SM00015">
    <property type="entry name" value="IQ"/>
    <property type="match status" value="3"/>
</dbReference>
<accession>A0A6P8HJZ2</accession>
<proteinExistence type="predicted"/>
<dbReference type="InParanoid" id="A0A6P8HJZ2"/>
<dbReference type="Proteomes" id="UP000515163">
    <property type="component" value="Unplaced"/>
</dbReference>
<protein>
    <submittedName>
        <fullName evidence="2">Spermatogenesis-associated protein 17-like</fullName>
    </submittedName>
</protein>
<dbReference type="SUPFAM" id="SSF52540">
    <property type="entry name" value="P-loop containing nucleoside triphosphate hydrolases"/>
    <property type="match status" value="1"/>
</dbReference>
<sequence length="356" mass="42178">MATFVELMGRRRDIVNKLFEDCSEAEDQRTREYEAAVRIQSWFRAVRVRAYIRFLNSCARTIQKHFRGFKGREIYRHLVKEHVARMRIKYYNSQATKIQKVWRGYYTRKYIHNFYSRKAFLEGLAVKNELVRKELNELALSTSKEMELKAQMKHKAARELEAEKTHFLISTHQIPGIYYSPITGPSQKELELREVRPLTPKTRGVLSARLRTKKFETFDDRESVSAQESMKYKVLPPINADKVQGPFRNPNEVWKQRHKSLNPSLRVATSYDSAEQTRMEMKAKEWVTRVIDDKFVPFTHRQRPYDPLLHTTSAYGSLPYGTKHFREESKQRHISSQRFESVVSPIPIFEQFGKTY</sequence>
<dbReference type="Gene3D" id="1.20.5.190">
    <property type="match status" value="2"/>
</dbReference>
<dbReference type="AlphaFoldDB" id="A0A6P8HJZ2"/>
<dbReference type="RefSeq" id="XP_031552910.1">
    <property type="nucleotide sequence ID" value="XM_031697050.1"/>
</dbReference>
<name>A0A6P8HJZ2_ACTTE</name>
<dbReference type="OrthoDB" id="190375at2759"/>
<dbReference type="InterPro" id="IPR000048">
    <property type="entry name" value="IQ_motif_EF-hand-BS"/>
</dbReference>
<dbReference type="PROSITE" id="PS50096">
    <property type="entry name" value="IQ"/>
    <property type="match status" value="3"/>
</dbReference>
<dbReference type="FunCoup" id="A0A6P8HJZ2">
    <property type="interactions" value="24"/>
</dbReference>
<keyword evidence="1" id="KW-1185">Reference proteome</keyword>
<evidence type="ECO:0000313" key="2">
    <source>
        <dbReference type="RefSeq" id="XP_031552910.1"/>
    </source>
</evidence>
<dbReference type="GeneID" id="116290068"/>
<reference evidence="2" key="1">
    <citation type="submission" date="2025-08" db="UniProtKB">
        <authorList>
            <consortium name="RefSeq"/>
        </authorList>
    </citation>
    <scope>IDENTIFICATION</scope>
    <source>
        <tissue evidence="2">Tentacle</tissue>
    </source>
</reference>
<dbReference type="KEGG" id="aten:116290068"/>
<evidence type="ECO:0000313" key="1">
    <source>
        <dbReference type="Proteomes" id="UP000515163"/>
    </source>
</evidence>
<gene>
    <name evidence="2" type="primary">LOC116290068</name>
</gene>
<dbReference type="InterPro" id="IPR027417">
    <property type="entry name" value="P-loop_NTPase"/>
</dbReference>
<organism evidence="1 2">
    <name type="scientific">Actinia tenebrosa</name>
    <name type="common">Australian red waratah sea anemone</name>
    <dbReference type="NCBI Taxonomy" id="6105"/>
    <lineage>
        <taxon>Eukaryota</taxon>
        <taxon>Metazoa</taxon>
        <taxon>Cnidaria</taxon>
        <taxon>Anthozoa</taxon>
        <taxon>Hexacorallia</taxon>
        <taxon>Actiniaria</taxon>
        <taxon>Actiniidae</taxon>
        <taxon>Actinia</taxon>
    </lineage>
</organism>